<name>A0A1V0EDE9_9CAUD</name>
<dbReference type="EMBL" id="KY555146">
    <property type="protein sequence ID" value="ARB14940.1"/>
    <property type="molecule type" value="Genomic_DNA"/>
</dbReference>
<protein>
    <submittedName>
        <fullName evidence="1">Uncharacterized protein</fullName>
    </submittedName>
</protein>
<evidence type="ECO:0000313" key="1">
    <source>
        <dbReference type="EMBL" id="ARB14940.1"/>
    </source>
</evidence>
<dbReference type="Proteomes" id="UP000222485">
    <property type="component" value="Genome"/>
</dbReference>
<gene>
    <name evidence="1" type="ORF">Ccr32_gp021</name>
</gene>
<reference evidence="2" key="1">
    <citation type="journal article" date="2017" name="Curr. Microbiol.">
        <title>Genomic Diversity of Type B3 Bacteriophages of Caulobacter crescentus.</title>
        <authorList>
            <person name="Ash K.T."/>
            <person name="Drake K.M."/>
            <person name="Gibbs W.S."/>
            <person name="Ely B."/>
        </authorList>
    </citation>
    <scope>NUCLEOTIDE SEQUENCE [LARGE SCALE GENOMIC DNA]</scope>
</reference>
<sequence length="248" mass="28171">MTDDIAAATPLTKFTPYDWRGYIEFPATLDLAKLVQAVYARSVPRGLGFLHFAPGDLDEGRVTTAIYDAQERFTEAEAQSALDFNGEPRDSRHRFFDFDYVDGRAVKFNLYRDLNDRRFYCQLDWYDHSEYDVFDLVASLRDLSDDATKAYLDAVAAAKAQKKADEFAATEARALLLVRALKNVMGGSETIPREEFYRRYGGKPSVMYAADAQDRPYFDYAFNRDHTIVTVRPDEGGEALYARDAVPA</sequence>
<evidence type="ECO:0000313" key="2">
    <source>
        <dbReference type="Proteomes" id="UP000222485"/>
    </source>
</evidence>
<proteinExistence type="predicted"/>
<accession>A0A1V0EDE9</accession>
<organism evidence="1 2">
    <name type="scientific">Caulobacter phage Ccr32</name>
    <dbReference type="NCBI Taxonomy" id="1959738"/>
    <lineage>
        <taxon>Viruses</taxon>
        <taxon>Duplodnaviria</taxon>
        <taxon>Heunggongvirae</taxon>
        <taxon>Uroviricota</taxon>
        <taxon>Caudoviricetes</taxon>
        <taxon>Jeanschmidtviridae</taxon>
        <taxon>Shapirovirus</taxon>
        <taxon>Shapirovirus cbk</taxon>
    </lineage>
</organism>